<name>A0A3A9YPR5_9ACTN</name>
<feature type="transmembrane region" description="Helical" evidence="1">
    <location>
        <begin position="281"/>
        <end position="301"/>
    </location>
</feature>
<dbReference type="InterPro" id="IPR011701">
    <property type="entry name" value="MFS"/>
</dbReference>
<feature type="transmembrane region" description="Helical" evidence="1">
    <location>
        <begin position="217"/>
        <end position="243"/>
    </location>
</feature>
<dbReference type="PANTHER" id="PTHR23531:SF1">
    <property type="entry name" value="QUINOLENE RESISTANCE PROTEIN NORA"/>
    <property type="match status" value="1"/>
</dbReference>
<dbReference type="InterPro" id="IPR052714">
    <property type="entry name" value="MFS_Exporter"/>
</dbReference>
<comment type="caution">
    <text evidence="2">The sequence shown here is derived from an EMBL/GenBank/DDBJ whole genome shotgun (WGS) entry which is preliminary data.</text>
</comment>
<dbReference type="AlphaFoldDB" id="A0A3A9YPR5"/>
<reference evidence="2 3" key="1">
    <citation type="journal article" date="2014" name="Int. J. Syst. Evol. Microbiol.">
        <title>Streptomyces hoynatensis sp. nov., isolated from deep marine sediment.</title>
        <authorList>
            <person name="Veyisoglu A."/>
            <person name="Sahin N."/>
        </authorList>
    </citation>
    <scope>NUCLEOTIDE SEQUENCE [LARGE SCALE GENOMIC DNA]</scope>
    <source>
        <strain evidence="2 3">KCTC 29097</strain>
    </source>
</reference>
<keyword evidence="3" id="KW-1185">Reference proteome</keyword>
<evidence type="ECO:0000313" key="2">
    <source>
        <dbReference type="EMBL" id="RKN37186.1"/>
    </source>
</evidence>
<feature type="transmembrane region" description="Helical" evidence="1">
    <location>
        <begin position="367"/>
        <end position="385"/>
    </location>
</feature>
<keyword evidence="1" id="KW-1133">Transmembrane helix</keyword>
<dbReference type="GO" id="GO:0022857">
    <property type="term" value="F:transmembrane transporter activity"/>
    <property type="evidence" value="ECO:0007669"/>
    <property type="project" value="InterPro"/>
</dbReference>
<feature type="transmembrane region" description="Helical" evidence="1">
    <location>
        <begin position="341"/>
        <end position="361"/>
    </location>
</feature>
<feature type="transmembrane region" description="Helical" evidence="1">
    <location>
        <begin position="175"/>
        <end position="196"/>
    </location>
</feature>
<keyword evidence="1" id="KW-0472">Membrane</keyword>
<evidence type="ECO:0000313" key="3">
    <source>
        <dbReference type="Proteomes" id="UP000272474"/>
    </source>
</evidence>
<feature type="transmembrane region" description="Helical" evidence="1">
    <location>
        <begin position="112"/>
        <end position="136"/>
    </location>
</feature>
<dbReference type="InterPro" id="IPR036259">
    <property type="entry name" value="MFS_trans_sf"/>
</dbReference>
<dbReference type="Proteomes" id="UP000272474">
    <property type="component" value="Unassembled WGS sequence"/>
</dbReference>
<feature type="transmembrane region" description="Helical" evidence="1">
    <location>
        <begin position="88"/>
        <end position="106"/>
    </location>
</feature>
<accession>A0A3A9YPR5</accession>
<dbReference type="RefSeq" id="WP_120684711.1">
    <property type="nucleotide sequence ID" value="NZ_RBAL01000027.1"/>
</dbReference>
<organism evidence="2 3">
    <name type="scientific">Streptomyces hoynatensis</name>
    <dbReference type="NCBI Taxonomy" id="1141874"/>
    <lineage>
        <taxon>Bacteria</taxon>
        <taxon>Bacillati</taxon>
        <taxon>Actinomycetota</taxon>
        <taxon>Actinomycetes</taxon>
        <taxon>Kitasatosporales</taxon>
        <taxon>Streptomycetaceae</taxon>
        <taxon>Streptomyces</taxon>
    </lineage>
</organism>
<protein>
    <submittedName>
        <fullName evidence="2">MFS transporter</fullName>
    </submittedName>
</protein>
<dbReference type="Gene3D" id="1.20.1250.20">
    <property type="entry name" value="MFS general substrate transporter like domains"/>
    <property type="match status" value="1"/>
</dbReference>
<dbReference type="PANTHER" id="PTHR23531">
    <property type="entry name" value="QUINOLENE RESISTANCE PROTEIN NORA"/>
    <property type="match status" value="1"/>
</dbReference>
<dbReference type="EMBL" id="RBAL01000027">
    <property type="protein sequence ID" value="RKN37186.1"/>
    <property type="molecule type" value="Genomic_DNA"/>
</dbReference>
<gene>
    <name evidence="2" type="ORF">D7294_28630</name>
</gene>
<proteinExistence type="predicted"/>
<feature type="transmembrane region" description="Helical" evidence="1">
    <location>
        <begin position="307"/>
        <end position="329"/>
    </location>
</feature>
<evidence type="ECO:0000256" key="1">
    <source>
        <dbReference type="SAM" id="Phobius"/>
    </source>
</evidence>
<feature type="transmembrane region" description="Helical" evidence="1">
    <location>
        <begin position="59"/>
        <end position="81"/>
    </location>
</feature>
<keyword evidence="1" id="KW-0812">Transmembrane</keyword>
<feature type="transmembrane region" description="Helical" evidence="1">
    <location>
        <begin position="148"/>
        <end position="169"/>
    </location>
</feature>
<sequence length="409" mass="39925">MATSDGPGDHTAGARPPLVTRPLLLRCATVAGSSASFHLLLSVAPAYAQAAPGRGSDTAGLVTGALMLATVAGETMGPWLAARCGHRLMLGAGLVLLGAPALGLPASRSMAWIVAVCLLRGLGFAFTLVAGGALTAALIPQERRGEGLALIGVMAGVPSLVCLPLGSWLAVHTGYGPVCTAAALAALVSVAAVPGLPGREAASGPELGIFAGAASGALGRPAAVFGVTAVGAGIVVTFLPLAVEGGSSGVVAAALFGQPAAATASRWFAGRRADRSGAAGLVLPGLLVSAAGILAVALTGIPAAVVAGAAVFGAGFGITQSATLTLMYSRVAASGYGTVSALWNLAYDAGMGLGAVGFGALAGATGYPWAFALTALLTLTAVVPARWDHARQRRATPGGDRVATAEGQR</sequence>
<dbReference type="Pfam" id="PF07690">
    <property type="entry name" value="MFS_1"/>
    <property type="match status" value="1"/>
</dbReference>
<feature type="transmembrane region" description="Helical" evidence="1">
    <location>
        <begin position="249"/>
        <end position="269"/>
    </location>
</feature>
<dbReference type="OrthoDB" id="5189108at2"/>
<dbReference type="SUPFAM" id="SSF103473">
    <property type="entry name" value="MFS general substrate transporter"/>
    <property type="match status" value="1"/>
</dbReference>